<dbReference type="EMBL" id="DVGB01000059">
    <property type="protein sequence ID" value="HIR01569.1"/>
    <property type="molecule type" value="Genomic_DNA"/>
</dbReference>
<evidence type="ECO:0000313" key="4">
    <source>
        <dbReference type="Proteomes" id="UP000824261"/>
    </source>
</evidence>
<organism evidence="3 4">
    <name type="scientific">Candidatus Aveggerthella stercoripullorum</name>
    <dbReference type="NCBI Taxonomy" id="2840688"/>
    <lineage>
        <taxon>Bacteria</taxon>
        <taxon>Bacillati</taxon>
        <taxon>Actinomycetota</taxon>
        <taxon>Coriobacteriia</taxon>
        <taxon>Eggerthellales</taxon>
        <taxon>Eggerthellaceae</taxon>
        <taxon>Eggerthellaceae incertae sedis</taxon>
        <taxon>Candidatus Aveggerthella</taxon>
    </lineage>
</organism>
<protein>
    <submittedName>
        <fullName evidence="3">DEAD/DEAH box helicase</fullName>
    </submittedName>
</protein>
<dbReference type="Pfam" id="PF00271">
    <property type="entry name" value="Helicase_C"/>
    <property type="match status" value="1"/>
</dbReference>
<dbReference type="PROSITE" id="PS51194">
    <property type="entry name" value="HELICASE_CTER"/>
    <property type="match status" value="1"/>
</dbReference>
<keyword evidence="3" id="KW-0067">ATP-binding</keyword>
<feature type="domain" description="Helicase C-terminal" evidence="2">
    <location>
        <begin position="210"/>
        <end position="370"/>
    </location>
</feature>
<gene>
    <name evidence="3" type="ORF">IAA69_04825</name>
</gene>
<dbReference type="GO" id="GO:0005524">
    <property type="term" value="F:ATP binding"/>
    <property type="evidence" value="ECO:0007669"/>
    <property type="project" value="InterPro"/>
</dbReference>
<name>A0A9D0ZZX5_9ACTN</name>
<dbReference type="PANTHER" id="PTHR47396:SF1">
    <property type="entry name" value="ATP-DEPENDENT HELICASE IRC3-RELATED"/>
    <property type="match status" value="1"/>
</dbReference>
<dbReference type="InterPro" id="IPR050742">
    <property type="entry name" value="Helicase_Restrict-Modif_Enz"/>
</dbReference>
<reference evidence="3" key="2">
    <citation type="journal article" date="2021" name="PeerJ">
        <title>Extensive microbial diversity within the chicken gut microbiome revealed by metagenomics and culture.</title>
        <authorList>
            <person name="Gilroy R."/>
            <person name="Ravi A."/>
            <person name="Getino M."/>
            <person name="Pursley I."/>
            <person name="Horton D.L."/>
            <person name="Alikhan N.F."/>
            <person name="Baker D."/>
            <person name="Gharbi K."/>
            <person name="Hall N."/>
            <person name="Watson M."/>
            <person name="Adriaenssens E.M."/>
            <person name="Foster-Nyarko E."/>
            <person name="Jarju S."/>
            <person name="Secka A."/>
            <person name="Antonio M."/>
            <person name="Oren A."/>
            <person name="Chaudhuri R.R."/>
            <person name="La Ragione R."/>
            <person name="Hildebrand F."/>
            <person name="Pallen M.J."/>
        </authorList>
    </citation>
    <scope>NUCLEOTIDE SEQUENCE</scope>
    <source>
        <strain evidence="3">ChiGjej1B1-2707</strain>
    </source>
</reference>
<dbReference type="Gene3D" id="3.40.50.300">
    <property type="entry name" value="P-loop containing nucleotide triphosphate hydrolases"/>
    <property type="match status" value="2"/>
</dbReference>
<dbReference type="Pfam" id="PF04851">
    <property type="entry name" value="ResIII"/>
    <property type="match status" value="1"/>
</dbReference>
<accession>A0A9D0ZZX5</accession>
<dbReference type="GO" id="GO:0000403">
    <property type="term" value="F:Y-form DNA binding"/>
    <property type="evidence" value="ECO:0007669"/>
    <property type="project" value="TreeGrafter"/>
</dbReference>
<proteinExistence type="predicted"/>
<dbReference type="SMART" id="SM00487">
    <property type="entry name" value="DEXDc"/>
    <property type="match status" value="1"/>
</dbReference>
<keyword evidence="3" id="KW-0378">Hydrolase</keyword>
<dbReference type="GO" id="GO:0016787">
    <property type="term" value="F:hydrolase activity"/>
    <property type="evidence" value="ECO:0007669"/>
    <property type="project" value="InterPro"/>
</dbReference>
<dbReference type="Proteomes" id="UP000824261">
    <property type="component" value="Unassembled WGS sequence"/>
</dbReference>
<evidence type="ECO:0000259" key="1">
    <source>
        <dbReference type="PROSITE" id="PS51192"/>
    </source>
</evidence>
<keyword evidence="3" id="KW-0547">Nucleotide-binding</keyword>
<dbReference type="GO" id="GO:0036121">
    <property type="term" value="F:double-stranded DNA helicase activity"/>
    <property type="evidence" value="ECO:0007669"/>
    <property type="project" value="TreeGrafter"/>
</dbReference>
<dbReference type="InterPro" id="IPR027417">
    <property type="entry name" value="P-loop_NTPase"/>
</dbReference>
<evidence type="ECO:0000313" key="3">
    <source>
        <dbReference type="EMBL" id="HIR01569.1"/>
    </source>
</evidence>
<evidence type="ECO:0000259" key="2">
    <source>
        <dbReference type="PROSITE" id="PS51194"/>
    </source>
</evidence>
<dbReference type="PROSITE" id="PS51192">
    <property type="entry name" value="HELICASE_ATP_BIND_1"/>
    <property type="match status" value="1"/>
</dbReference>
<dbReference type="PANTHER" id="PTHR47396">
    <property type="entry name" value="TYPE I RESTRICTION ENZYME ECOKI R PROTEIN"/>
    <property type="match status" value="1"/>
</dbReference>
<dbReference type="InterPro" id="IPR006935">
    <property type="entry name" value="Helicase/UvrB_N"/>
</dbReference>
<feature type="domain" description="Helicase ATP-binding" evidence="1">
    <location>
        <begin position="15"/>
        <end position="157"/>
    </location>
</feature>
<dbReference type="InterPro" id="IPR001650">
    <property type="entry name" value="Helicase_C-like"/>
</dbReference>
<dbReference type="GO" id="GO:0061749">
    <property type="term" value="F:forked DNA-dependent helicase activity"/>
    <property type="evidence" value="ECO:0007669"/>
    <property type="project" value="TreeGrafter"/>
</dbReference>
<comment type="caution">
    <text evidence="3">The sequence shown here is derived from an EMBL/GenBank/DDBJ whole genome shotgun (WGS) entry which is preliminary data.</text>
</comment>
<dbReference type="InterPro" id="IPR014001">
    <property type="entry name" value="Helicase_ATP-bd"/>
</dbReference>
<reference evidence="3" key="1">
    <citation type="submission" date="2020-10" db="EMBL/GenBank/DDBJ databases">
        <authorList>
            <person name="Gilroy R."/>
        </authorList>
    </citation>
    <scope>NUCLEOTIDE SEQUENCE</scope>
    <source>
        <strain evidence="3">ChiGjej1B1-2707</strain>
    </source>
</reference>
<keyword evidence="3" id="KW-0347">Helicase</keyword>
<dbReference type="AlphaFoldDB" id="A0A9D0ZZX5"/>
<dbReference type="SMART" id="SM00490">
    <property type="entry name" value="HELICc"/>
    <property type="match status" value="1"/>
</dbReference>
<dbReference type="SUPFAM" id="SSF52540">
    <property type="entry name" value="P-loop containing nucleoside triphosphate hydrolases"/>
    <property type="match status" value="1"/>
</dbReference>
<sequence length="635" mass="71095">MALRLRPYQQECVDIINALEGGSHLVHMATGLGKTVVFTSIERRGRVLIISHRDELVRQPVKYYDVPVGIEKGAEHSQGEPVVSATVQTLSRDKRLAAFAPGEFDTIITDEAHHALAPSYRKIVETLRPRLHVGFTATPRRGDDRGLEKVFDDIVFSRDLKWGIGNGYLADLDCRRVYVSWDTSRLRRKNGDYAVSDLDGEVNQPRTNDQIAEAYRQFAEGPTLVFASSVEHAHQLARRIKNAAVVDGKMPLSERRRVIEEFSAGTIACLVNFGVFTEGTDLPMIRTVLLARPTQNPTLYAQMVGRGLRLDEEHGKTSVRLIDCVGITKDHRLCTAPTLFGLNEDDFPEGAARVLDGPLSGLQSRLMELEDTPTGWVLRARRVNILEGGVAWTPMVDGSRVVRGERFSVVKSAPDDLGGVDVRFSGMQSSMFHFANEEEADRRVLDWLSRNPLTRDERHLWDSALVKRWGQERATTSQLDYIKRLVGEGSEEVLALGLSKRDAATVIENAQSRIERKDAEVLGRCPLCGSALKLSQSGKTVQCSRLRWKREGTEYTATGACAFRFVRKLGRIQLADREVKRLVSEGRIIVRGRCLTLAEADELGLYELAENRSVPSRRRFKPWRDPEVRTLDGGG</sequence>